<keyword evidence="2" id="KW-1185">Reference proteome</keyword>
<gene>
    <name evidence="1" type="ORF">GLOIN_2v1761459</name>
</gene>
<accession>A0A2P4QZL0</accession>
<sequence>MSETQFPRSLFPQFTEAQLEEISKRFKSSVNWTKYNKWVEDGEPFVEHDEIIDQNGSSPRSPDGKSIDFYPFCYFIFMYIFDNGQTYKFFLKEPNNVMLTEIEDFEMEAALSIVPGRRIKRPGKEAMEHLPLQEPRPPLVTSVNIVVKILDPVNFPTLSNYARQMIQDLQRDNILNEVIGRNIKGEVREYKFDKASSRMKIIGSKINSYNIVPKESYIYAMTLPNNHYLMLRHLRVEELLNREVTTKKKDHQRLKTATSGGTNILNRLVLFEQTLAKREKKLADRESLLHQYEKEYTVRRNWSKRN</sequence>
<reference evidence="1 2" key="2">
    <citation type="journal article" date="2018" name="New Phytol.">
        <title>High intraspecific genome diversity in the model arbuscular mycorrhizal symbiont Rhizophagus irregularis.</title>
        <authorList>
            <person name="Chen E.C.H."/>
            <person name="Morin E."/>
            <person name="Beaudet D."/>
            <person name="Noel J."/>
            <person name="Yildirir G."/>
            <person name="Ndikumana S."/>
            <person name="Charron P."/>
            <person name="St-Onge C."/>
            <person name="Giorgi J."/>
            <person name="Kruger M."/>
            <person name="Marton T."/>
            <person name="Ropars J."/>
            <person name="Grigoriev I.V."/>
            <person name="Hainaut M."/>
            <person name="Henrissat B."/>
            <person name="Roux C."/>
            <person name="Martin F."/>
            <person name="Corradi N."/>
        </authorList>
    </citation>
    <scope>NUCLEOTIDE SEQUENCE [LARGE SCALE GENOMIC DNA]</scope>
    <source>
        <strain evidence="1 2">DAOM 197198</strain>
    </source>
</reference>
<comment type="caution">
    <text evidence="1">The sequence shown here is derived from an EMBL/GenBank/DDBJ whole genome shotgun (WGS) entry which is preliminary data.</text>
</comment>
<organism evidence="1 2">
    <name type="scientific">Rhizophagus irregularis (strain DAOM 181602 / DAOM 197198 / MUCL 43194)</name>
    <name type="common">Arbuscular mycorrhizal fungus</name>
    <name type="synonym">Glomus intraradices</name>
    <dbReference type="NCBI Taxonomy" id="747089"/>
    <lineage>
        <taxon>Eukaryota</taxon>
        <taxon>Fungi</taxon>
        <taxon>Fungi incertae sedis</taxon>
        <taxon>Mucoromycota</taxon>
        <taxon>Glomeromycotina</taxon>
        <taxon>Glomeromycetes</taxon>
        <taxon>Glomerales</taxon>
        <taxon>Glomeraceae</taxon>
        <taxon>Rhizophagus</taxon>
    </lineage>
</organism>
<dbReference type="AlphaFoldDB" id="A0A2P4QZL0"/>
<protein>
    <submittedName>
        <fullName evidence="1">Uncharacterized protein</fullName>
    </submittedName>
</protein>
<evidence type="ECO:0000313" key="2">
    <source>
        <dbReference type="Proteomes" id="UP000018888"/>
    </source>
</evidence>
<name>A0A2P4QZL0_RHIID</name>
<dbReference type="VEuPathDB" id="FungiDB:RhiirFUN_010070"/>
<dbReference type="Proteomes" id="UP000018888">
    <property type="component" value="Unassembled WGS sequence"/>
</dbReference>
<evidence type="ECO:0000313" key="1">
    <source>
        <dbReference type="EMBL" id="POG82998.1"/>
    </source>
</evidence>
<proteinExistence type="predicted"/>
<dbReference type="EMBL" id="AUPC02000002">
    <property type="protein sequence ID" value="POG82998.1"/>
    <property type="molecule type" value="Genomic_DNA"/>
</dbReference>
<reference evidence="1 2" key="1">
    <citation type="journal article" date="2013" name="Proc. Natl. Acad. Sci. U.S.A.">
        <title>Genome of an arbuscular mycorrhizal fungus provides insight into the oldest plant symbiosis.</title>
        <authorList>
            <person name="Tisserant E."/>
            <person name="Malbreil M."/>
            <person name="Kuo A."/>
            <person name="Kohler A."/>
            <person name="Symeonidi A."/>
            <person name="Balestrini R."/>
            <person name="Charron P."/>
            <person name="Duensing N."/>
            <person name="Frei Dit Frey N."/>
            <person name="Gianinazzi-Pearson V."/>
            <person name="Gilbert L.B."/>
            <person name="Handa Y."/>
            <person name="Herr J.R."/>
            <person name="Hijri M."/>
            <person name="Koul R."/>
            <person name="Kawaguchi M."/>
            <person name="Krajinski F."/>
            <person name="Lammers P.J."/>
            <person name="Masclaux F.G."/>
            <person name="Murat C."/>
            <person name="Morin E."/>
            <person name="Ndikumana S."/>
            <person name="Pagni M."/>
            <person name="Petitpierre D."/>
            <person name="Requena N."/>
            <person name="Rosikiewicz P."/>
            <person name="Riley R."/>
            <person name="Saito K."/>
            <person name="San Clemente H."/>
            <person name="Shapiro H."/>
            <person name="van Tuinen D."/>
            <person name="Becard G."/>
            <person name="Bonfante P."/>
            <person name="Paszkowski U."/>
            <person name="Shachar-Hill Y.Y."/>
            <person name="Tuskan G.A."/>
            <person name="Young P.W."/>
            <person name="Sanders I.R."/>
            <person name="Henrissat B."/>
            <person name="Rensing S.A."/>
            <person name="Grigoriev I.V."/>
            <person name="Corradi N."/>
            <person name="Roux C."/>
            <person name="Martin F."/>
        </authorList>
    </citation>
    <scope>NUCLEOTIDE SEQUENCE [LARGE SCALE GENOMIC DNA]</scope>
    <source>
        <strain evidence="1 2">DAOM 197198</strain>
    </source>
</reference>